<feature type="signal peptide" evidence="1">
    <location>
        <begin position="1"/>
        <end position="19"/>
    </location>
</feature>
<dbReference type="RefSeq" id="WP_073172783.1">
    <property type="nucleotide sequence ID" value="NZ_FQVE01000002.1"/>
</dbReference>
<dbReference type="Proteomes" id="UP000184108">
    <property type="component" value="Unassembled WGS sequence"/>
</dbReference>
<reference evidence="3" key="1">
    <citation type="submission" date="2016-11" db="EMBL/GenBank/DDBJ databases">
        <authorList>
            <person name="Varghese N."/>
            <person name="Submissions S."/>
        </authorList>
    </citation>
    <scope>NUCLEOTIDE SEQUENCE [LARGE SCALE GENOMIC DNA]</scope>
    <source>
        <strain evidence="3">YR203</strain>
    </source>
</reference>
<evidence type="ECO:0000313" key="3">
    <source>
        <dbReference type="Proteomes" id="UP000184108"/>
    </source>
</evidence>
<accession>A0A1M5A2L4</accession>
<dbReference type="EMBL" id="FQVE01000002">
    <property type="protein sequence ID" value="SHF24528.1"/>
    <property type="molecule type" value="Genomic_DNA"/>
</dbReference>
<feature type="chain" id="PRO_5013155190" description="Lipoprotein" evidence="1">
    <location>
        <begin position="20"/>
        <end position="246"/>
    </location>
</feature>
<name>A0A1M5A2L4_9FLAO</name>
<dbReference type="PROSITE" id="PS51257">
    <property type="entry name" value="PROKAR_LIPOPROTEIN"/>
    <property type="match status" value="1"/>
</dbReference>
<evidence type="ECO:0008006" key="4">
    <source>
        <dbReference type="Google" id="ProtNLM"/>
    </source>
</evidence>
<organism evidence="2 3">
    <name type="scientific">Chryseobacterium vrystaatense</name>
    <dbReference type="NCBI Taxonomy" id="307480"/>
    <lineage>
        <taxon>Bacteria</taxon>
        <taxon>Pseudomonadati</taxon>
        <taxon>Bacteroidota</taxon>
        <taxon>Flavobacteriia</taxon>
        <taxon>Flavobacteriales</taxon>
        <taxon>Weeksellaceae</taxon>
        <taxon>Chryseobacterium group</taxon>
        <taxon>Chryseobacterium</taxon>
    </lineage>
</organism>
<evidence type="ECO:0000313" key="2">
    <source>
        <dbReference type="EMBL" id="SHF24528.1"/>
    </source>
</evidence>
<evidence type="ECO:0000256" key="1">
    <source>
        <dbReference type="SAM" id="SignalP"/>
    </source>
</evidence>
<proteinExistence type="predicted"/>
<sequence length="246" mass="28203">MKKLIPSLFLCLVFLCACKKDKTSDTNYKNGTATKITAPIDTVNNHLSQQQPEFLKNGKKPSDLVPDGYEIQYDTEGDLNQDGWPDMALVIRKKEDTLARRKMLILLRNSDKTYRLDKISETAFPDEYNEAGYKMNDTEDISINKGELSINLYDIGPNGNLFSTFKYLNGDLILTYIETYNMGAGSHSALYYEPMKGKLIQETMNTMEEEMPSKSKTIHLKKERFLFEKTSPDKVIQKAYGFMHDE</sequence>
<gene>
    <name evidence="2" type="ORF">SAMN02787073_1780</name>
</gene>
<protein>
    <recommendedName>
        <fullName evidence="4">Lipoprotein</fullName>
    </recommendedName>
</protein>
<keyword evidence="1" id="KW-0732">Signal</keyword>
<dbReference type="AlphaFoldDB" id="A0A1M5A2L4"/>